<reference evidence="2 3" key="1">
    <citation type="submission" date="2021-03" db="EMBL/GenBank/DDBJ databases">
        <title>Genomic Encyclopedia of Type Strains, Phase III (KMG-III): the genomes of soil and plant-associated and newly described type strains.</title>
        <authorList>
            <person name="Whitman W."/>
        </authorList>
    </citation>
    <scope>NUCLEOTIDE SEQUENCE [LARGE SCALE GENOMIC DNA]</scope>
    <source>
        <strain evidence="2 3">IMMIB AFH-6</strain>
    </source>
</reference>
<proteinExistence type="predicted"/>
<dbReference type="EMBL" id="JAGINP010000009">
    <property type="protein sequence ID" value="MBP2293104.1"/>
    <property type="molecule type" value="Genomic_DNA"/>
</dbReference>
<dbReference type="Proteomes" id="UP000781958">
    <property type="component" value="Unassembled WGS sequence"/>
</dbReference>
<protein>
    <submittedName>
        <fullName evidence="2">Uncharacterized protein</fullName>
    </submittedName>
</protein>
<name>A0ABS4SLJ6_9PROT</name>
<gene>
    <name evidence="2" type="ORF">J2851_002886</name>
</gene>
<feature type="region of interest" description="Disordered" evidence="1">
    <location>
        <begin position="1"/>
        <end position="67"/>
    </location>
</feature>
<dbReference type="RefSeq" id="WP_209766957.1">
    <property type="nucleotide sequence ID" value="NZ_JAGINP010000009.1"/>
</dbReference>
<sequence length="67" mass="6827">MGWTSPTATPQPLRSAPPNPPPGQDAPAPAPITDNPDLPTPGPQDGGLSPIPNDDLPPSRPTDPDFA</sequence>
<feature type="compositionally biased region" description="Polar residues" evidence="1">
    <location>
        <begin position="1"/>
        <end position="12"/>
    </location>
</feature>
<evidence type="ECO:0000313" key="2">
    <source>
        <dbReference type="EMBL" id="MBP2293104.1"/>
    </source>
</evidence>
<feature type="compositionally biased region" description="Pro residues" evidence="1">
    <location>
        <begin position="15"/>
        <end position="30"/>
    </location>
</feature>
<comment type="caution">
    <text evidence="2">The sequence shown here is derived from an EMBL/GenBank/DDBJ whole genome shotgun (WGS) entry which is preliminary data.</text>
</comment>
<evidence type="ECO:0000256" key="1">
    <source>
        <dbReference type="SAM" id="MobiDB-lite"/>
    </source>
</evidence>
<evidence type="ECO:0000313" key="3">
    <source>
        <dbReference type="Proteomes" id="UP000781958"/>
    </source>
</evidence>
<organism evidence="2 3">
    <name type="scientific">Azospirillum rugosum</name>
    <dbReference type="NCBI Taxonomy" id="416170"/>
    <lineage>
        <taxon>Bacteria</taxon>
        <taxon>Pseudomonadati</taxon>
        <taxon>Pseudomonadota</taxon>
        <taxon>Alphaproteobacteria</taxon>
        <taxon>Rhodospirillales</taxon>
        <taxon>Azospirillaceae</taxon>
        <taxon>Azospirillum</taxon>
    </lineage>
</organism>
<keyword evidence="3" id="KW-1185">Reference proteome</keyword>
<accession>A0ABS4SLJ6</accession>